<dbReference type="eggNOG" id="COG3794">
    <property type="taxonomic scope" value="Bacteria"/>
</dbReference>
<dbReference type="SUPFAM" id="SSF49503">
    <property type="entry name" value="Cupredoxins"/>
    <property type="match status" value="1"/>
</dbReference>
<keyword evidence="6 8" id="KW-0186">Copper</keyword>
<name>E1WY51_HALMS</name>
<keyword evidence="4" id="KW-0574">Periplasm</keyword>
<accession>E1WY51</accession>
<reference evidence="12" key="1">
    <citation type="journal article" date="2013" name="ISME J.">
        <title>A small predatory core genome in the divergent marine Bacteriovorax marinus SJ and the terrestrial Bdellovibrio bacteriovorus.</title>
        <authorList>
            <person name="Crossman L.C."/>
            <person name="Chen H."/>
            <person name="Cerdeno-Tarraga A.M."/>
            <person name="Brooks K."/>
            <person name="Quail M.A."/>
            <person name="Pineiro S.A."/>
            <person name="Hobley L."/>
            <person name="Sockett R.E."/>
            <person name="Bentley S.D."/>
            <person name="Parkhill J."/>
            <person name="Williams H.N."/>
            <person name="Stine O.C."/>
        </authorList>
    </citation>
    <scope>NUCLEOTIDE SEQUENCE [LARGE SCALE GENOMIC DNA]</scope>
    <source>
        <strain evidence="12">ATCC BAA-682 / DSM 15412 / SJ</strain>
    </source>
</reference>
<dbReference type="Pfam" id="PF00127">
    <property type="entry name" value="Copper-bind"/>
    <property type="match status" value="1"/>
</dbReference>
<feature type="binding site" evidence="8">
    <location>
        <position position="104"/>
    </location>
    <ligand>
        <name>Cu cation</name>
        <dbReference type="ChEBI" id="CHEBI:23378"/>
    </ligand>
</feature>
<dbReference type="InterPro" id="IPR000923">
    <property type="entry name" value="BlueCu_1"/>
</dbReference>
<proteinExistence type="predicted"/>
<dbReference type="KEGG" id="bmx:BMS_2831"/>
<dbReference type="NCBIfam" id="TIGR02375">
    <property type="entry name" value="pseudoazurin"/>
    <property type="match status" value="1"/>
</dbReference>
<keyword evidence="2" id="KW-0813">Transport</keyword>
<feature type="binding site" evidence="8">
    <location>
        <position position="99"/>
    </location>
    <ligand>
        <name>Cu cation</name>
        <dbReference type="ChEBI" id="CHEBI:23378"/>
    </ligand>
</feature>
<dbReference type="AlphaFoldDB" id="E1WY51"/>
<dbReference type="GO" id="GO:0042597">
    <property type="term" value="C:periplasmic space"/>
    <property type="evidence" value="ECO:0007669"/>
    <property type="project" value="UniProtKB-SubCell"/>
</dbReference>
<dbReference type="STRING" id="862908.BMS_2831"/>
<evidence type="ECO:0000313" key="11">
    <source>
        <dbReference type="EMBL" id="CBW27606.1"/>
    </source>
</evidence>
<evidence type="ECO:0000256" key="3">
    <source>
        <dbReference type="ARBA" id="ARBA00022723"/>
    </source>
</evidence>
<dbReference type="Proteomes" id="UP000008963">
    <property type="component" value="Chromosome"/>
</dbReference>
<gene>
    <name evidence="11" type="ordered locus">BMS_2831</name>
</gene>
<feature type="chain" id="PRO_5003154720" description="Pseudoazurin" evidence="9">
    <location>
        <begin position="21"/>
        <end position="145"/>
    </location>
</feature>
<evidence type="ECO:0000256" key="6">
    <source>
        <dbReference type="ARBA" id="ARBA00023008"/>
    </source>
</evidence>
<feature type="binding site" evidence="8">
    <location>
        <position position="60"/>
    </location>
    <ligand>
        <name>Cu cation</name>
        <dbReference type="ChEBI" id="CHEBI:23378"/>
    </ligand>
</feature>
<dbReference type="Gene3D" id="2.60.40.420">
    <property type="entry name" value="Cupredoxins - blue copper proteins"/>
    <property type="match status" value="1"/>
</dbReference>
<dbReference type="PRINTS" id="PR00155">
    <property type="entry name" value="AMICYANIN"/>
</dbReference>
<dbReference type="PATRIC" id="fig|862908.3.peg.2707"/>
<dbReference type="InterPro" id="IPR002386">
    <property type="entry name" value="Amicyanin/Pseudoazurin"/>
</dbReference>
<comment type="cofactor">
    <cofactor evidence="8">
        <name>Cu cation</name>
        <dbReference type="ChEBI" id="CHEBI:23378"/>
    </cofactor>
    <text evidence="8">Binds 1 copper ion per subunit.</text>
</comment>
<evidence type="ECO:0000256" key="4">
    <source>
        <dbReference type="ARBA" id="ARBA00022764"/>
    </source>
</evidence>
<dbReference type="EMBL" id="FQ312005">
    <property type="protein sequence ID" value="CBW27606.1"/>
    <property type="molecule type" value="Genomic_DNA"/>
</dbReference>
<evidence type="ECO:0000256" key="9">
    <source>
        <dbReference type="SAM" id="SignalP"/>
    </source>
</evidence>
<dbReference type="GO" id="GO:0005507">
    <property type="term" value="F:copper ion binding"/>
    <property type="evidence" value="ECO:0007669"/>
    <property type="project" value="UniProtKB-UniRule"/>
</dbReference>
<dbReference type="GO" id="GO:0009055">
    <property type="term" value="F:electron transfer activity"/>
    <property type="evidence" value="ECO:0007669"/>
    <property type="project" value="InterPro"/>
</dbReference>
<feature type="binding site" evidence="8">
    <location>
        <position position="96"/>
    </location>
    <ligand>
        <name>Cu cation</name>
        <dbReference type="ChEBI" id="CHEBI:23378"/>
    </ligand>
</feature>
<evidence type="ECO:0000256" key="1">
    <source>
        <dbReference type="ARBA" id="ARBA00004418"/>
    </source>
</evidence>
<dbReference type="InterPro" id="IPR008972">
    <property type="entry name" value="Cupredoxin"/>
</dbReference>
<protein>
    <recommendedName>
        <fullName evidence="7">Pseudoazurin</fullName>
    </recommendedName>
</protein>
<sequence>MKLNLFKILIMCLLFSKTFAATYEVKMLNKEGKELMIFNPSVLKINVGDTVKFLPSTRGHHPRSIFIPKDAKSWEMKGNKEIEVTFNKEGIYIYDCKNHYVMGMVGVIQVGKVMNLDHAIEFSNKYKKKVSMNKERLSEYLRELK</sequence>
<evidence type="ECO:0000256" key="5">
    <source>
        <dbReference type="ARBA" id="ARBA00022982"/>
    </source>
</evidence>
<keyword evidence="12" id="KW-1185">Reference proteome</keyword>
<evidence type="ECO:0000256" key="8">
    <source>
        <dbReference type="PIRSR" id="PIRSR602386-1"/>
    </source>
</evidence>
<dbReference type="RefSeq" id="WP_014245380.1">
    <property type="nucleotide sequence ID" value="NC_016620.1"/>
</dbReference>
<dbReference type="HOGENOM" id="CLU_124330_0_0_7"/>
<keyword evidence="9" id="KW-0732">Signal</keyword>
<evidence type="ECO:0000256" key="7">
    <source>
        <dbReference type="NCBIfam" id="TIGR02375"/>
    </source>
</evidence>
<dbReference type="OrthoDB" id="5294411at2"/>
<feature type="signal peptide" evidence="9">
    <location>
        <begin position="1"/>
        <end position="20"/>
    </location>
</feature>
<organism evidence="11 12">
    <name type="scientific">Halobacteriovorax marinus (strain ATCC BAA-682 / DSM 15412 / SJ)</name>
    <name type="common">Bacteriovorax marinus</name>
    <dbReference type="NCBI Taxonomy" id="862908"/>
    <lineage>
        <taxon>Bacteria</taxon>
        <taxon>Pseudomonadati</taxon>
        <taxon>Bdellovibrionota</taxon>
        <taxon>Bacteriovoracia</taxon>
        <taxon>Bacteriovoracales</taxon>
        <taxon>Halobacteriovoraceae</taxon>
        <taxon>Halobacteriovorax</taxon>
    </lineage>
</organism>
<evidence type="ECO:0000313" key="12">
    <source>
        <dbReference type="Proteomes" id="UP000008963"/>
    </source>
</evidence>
<evidence type="ECO:0000256" key="2">
    <source>
        <dbReference type="ARBA" id="ARBA00022448"/>
    </source>
</evidence>
<feature type="domain" description="Blue (type 1) copper" evidence="10">
    <location>
        <begin position="26"/>
        <end position="110"/>
    </location>
</feature>
<dbReference type="InterPro" id="IPR012745">
    <property type="entry name" value="Pseudoazurin"/>
</dbReference>
<evidence type="ECO:0000259" key="10">
    <source>
        <dbReference type="Pfam" id="PF00127"/>
    </source>
</evidence>
<comment type="subcellular location">
    <subcellularLocation>
        <location evidence="1">Periplasm</location>
    </subcellularLocation>
</comment>
<keyword evidence="5" id="KW-0249">Electron transport</keyword>
<keyword evidence="3 8" id="KW-0479">Metal-binding</keyword>